<dbReference type="InterPro" id="IPR007712">
    <property type="entry name" value="RelE/ParE_toxin"/>
</dbReference>
<gene>
    <name evidence="3" type="ORF">SAMN04489740_4147</name>
</gene>
<dbReference type="AlphaFoldDB" id="A0A1H5PDY9"/>
<evidence type="ECO:0000313" key="3">
    <source>
        <dbReference type="EMBL" id="SEF11824.1"/>
    </source>
</evidence>
<comment type="similarity">
    <text evidence="1">Belongs to the RelE toxin family.</text>
</comment>
<dbReference type="EMBL" id="FNTV01000002">
    <property type="protein sequence ID" value="SEF11824.1"/>
    <property type="molecule type" value="Genomic_DNA"/>
</dbReference>
<dbReference type="SUPFAM" id="SSF143011">
    <property type="entry name" value="RelE-like"/>
    <property type="match status" value="1"/>
</dbReference>
<dbReference type="Proteomes" id="UP000182725">
    <property type="component" value="Unassembled WGS sequence"/>
</dbReference>
<sequence length="86" mass="9747">MSSYRVELTTAAAKELRKLDAGIRRRILAGISGLEGDPRPAGCKKLVGEDNAWRIRIGDYRVLYDVQDEVLVVTVVRVAHRRHVYQ</sequence>
<dbReference type="InterPro" id="IPR035093">
    <property type="entry name" value="RelE/ParE_toxin_dom_sf"/>
</dbReference>
<reference evidence="3 4" key="1">
    <citation type="submission" date="2016-10" db="EMBL/GenBank/DDBJ databases">
        <authorList>
            <person name="de Groot N.N."/>
        </authorList>
    </citation>
    <scope>NUCLEOTIDE SEQUENCE [LARGE SCALE GENOMIC DNA]</scope>
    <source>
        <strain evidence="3 4">DSM 22274</strain>
    </source>
</reference>
<accession>A0A1H5PDY9</accession>
<keyword evidence="2" id="KW-1277">Toxin-antitoxin system</keyword>
<dbReference type="Pfam" id="PF05016">
    <property type="entry name" value="ParE_toxin"/>
    <property type="match status" value="1"/>
</dbReference>
<evidence type="ECO:0000256" key="1">
    <source>
        <dbReference type="ARBA" id="ARBA00006226"/>
    </source>
</evidence>
<proteinExistence type="inferred from homology"/>
<evidence type="ECO:0000256" key="2">
    <source>
        <dbReference type="ARBA" id="ARBA00022649"/>
    </source>
</evidence>
<dbReference type="RefSeq" id="WP_074713580.1">
    <property type="nucleotide sequence ID" value="NZ_FNTV01000002.1"/>
</dbReference>
<evidence type="ECO:0000313" key="4">
    <source>
        <dbReference type="Proteomes" id="UP000182725"/>
    </source>
</evidence>
<name>A0A1H5PDY9_9MICC</name>
<dbReference type="PANTHER" id="PTHR35601:SF1">
    <property type="entry name" value="TOXIN RELE"/>
    <property type="match status" value="1"/>
</dbReference>
<dbReference type="PANTHER" id="PTHR35601">
    <property type="entry name" value="TOXIN RELE"/>
    <property type="match status" value="1"/>
</dbReference>
<organism evidence="3 4">
    <name type="scientific">Arthrobacter alpinus</name>
    <dbReference type="NCBI Taxonomy" id="656366"/>
    <lineage>
        <taxon>Bacteria</taxon>
        <taxon>Bacillati</taxon>
        <taxon>Actinomycetota</taxon>
        <taxon>Actinomycetes</taxon>
        <taxon>Micrococcales</taxon>
        <taxon>Micrococcaceae</taxon>
        <taxon>Arthrobacter</taxon>
    </lineage>
</organism>
<dbReference type="Gene3D" id="3.30.2310.20">
    <property type="entry name" value="RelE-like"/>
    <property type="match status" value="1"/>
</dbReference>
<protein>
    <submittedName>
        <fullName evidence="3">mRNA interferase RelE/StbE</fullName>
    </submittedName>
</protein>